<dbReference type="AlphaFoldDB" id="A0A7Z7D4A8"/>
<accession>A0A7Z7D4A8</accession>
<dbReference type="Pfam" id="PF00753">
    <property type="entry name" value="Lactamase_B"/>
    <property type="match status" value="1"/>
</dbReference>
<name>A0A7Z7D4A8_9MICO</name>
<reference evidence="2 3" key="1">
    <citation type="submission" date="2016-10" db="EMBL/GenBank/DDBJ databases">
        <authorList>
            <person name="Varghese N."/>
            <person name="Submissions S."/>
        </authorList>
    </citation>
    <scope>NUCLEOTIDE SEQUENCE [LARGE SCALE GENOMIC DNA]</scope>
    <source>
        <strain evidence="2 3">UNC380MFSha3.1</strain>
    </source>
</reference>
<feature type="domain" description="Metallo-beta-lactamase" evidence="1">
    <location>
        <begin position="30"/>
        <end position="240"/>
    </location>
</feature>
<dbReference type="InterPro" id="IPR001279">
    <property type="entry name" value="Metallo-B-lactamas"/>
</dbReference>
<dbReference type="SMART" id="SM00849">
    <property type="entry name" value="Lactamase_B"/>
    <property type="match status" value="1"/>
</dbReference>
<dbReference type="PANTHER" id="PTHR42951">
    <property type="entry name" value="METALLO-BETA-LACTAMASE DOMAIN-CONTAINING"/>
    <property type="match status" value="1"/>
</dbReference>
<organism evidence="2 3">
    <name type="scientific">Microbacterium saccharophilum</name>
    <dbReference type="NCBI Taxonomy" id="1213358"/>
    <lineage>
        <taxon>Bacteria</taxon>
        <taxon>Bacillati</taxon>
        <taxon>Actinomycetota</taxon>
        <taxon>Actinomycetes</taxon>
        <taxon>Micrococcales</taxon>
        <taxon>Microbacteriaceae</taxon>
        <taxon>Microbacterium</taxon>
    </lineage>
</organism>
<dbReference type="InterPro" id="IPR050855">
    <property type="entry name" value="NDM-1-like"/>
</dbReference>
<dbReference type="InterPro" id="IPR036866">
    <property type="entry name" value="RibonucZ/Hydroxyglut_hydro"/>
</dbReference>
<protein>
    <submittedName>
        <fullName evidence="2">Glyoxylase, beta-lactamase superfamily II</fullName>
    </submittedName>
</protein>
<proteinExistence type="predicted"/>
<dbReference type="Proteomes" id="UP000198702">
    <property type="component" value="Unassembled WGS sequence"/>
</dbReference>
<evidence type="ECO:0000313" key="3">
    <source>
        <dbReference type="Proteomes" id="UP000198702"/>
    </source>
</evidence>
<dbReference type="RefSeq" id="WP_028494768.1">
    <property type="nucleotide sequence ID" value="NZ_FOQZ01000010.1"/>
</dbReference>
<evidence type="ECO:0000259" key="1">
    <source>
        <dbReference type="SMART" id="SM00849"/>
    </source>
</evidence>
<evidence type="ECO:0000313" key="2">
    <source>
        <dbReference type="EMBL" id="SFI78309.1"/>
    </source>
</evidence>
<dbReference type="EMBL" id="FOQZ01000010">
    <property type="protein sequence ID" value="SFI78309.1"/>
    <property type="molecule type" value="Genomic_DNA"/>
</dbReference>
<comment type="caution">
    <text evidence="2">The sequence shown here is derived from an EMBL/GenBank/DDBJ whole genome shotgun (WGS) entry which is preliminary data.</text>
</comment>
<gene>
    <name evidence="2" type="ORF">SAMN04487751_2972</name>
</gene>
<sequence length="315" mass="33593">MSAEQQEQIASEVAPGVWSLTQPFGWAGATSRAYLLRTDAGVLVVDPGSDAPGNLGRLAEGLAVAGFGLEDVTGMLGTHLHPDHIGLVQEVHTATGAWFGLHPADAIEARSPRVSDRYDANDGELAAAWGVPAEERERLKYRAPHRARPLEVGVRELRDGEVLEEGGLSLTVMHTPGHTAGHVCIVVPERAVVFTGDHVLPDFAPGIGLGGVGDTRPVAAYLASLDAVQEYNGFLALPGHGSPITALGERVDALRAHVQRRAAEVAAIAATDESQSMWQIAAQVHWSSGWDRLHGMTLRSALSQIELYRTRGETR</sequence>
<dbReference type="SUPFAM" id="SSF56281">
    <property type="entry name" value="Metallo-hydrolase/oxidoreductase"/>
    <property type="match status" value="1"/>
</dbReference>
<dbReference type="PANTHER" id="PTHR42951:SF4">
    <property type="entry name" value="ACYL-COENZYME A THIOESTERASE MBLAC2"/>
    <property type="match status" value="1"/>
</dbReference>
<dbReference type="Gene3D" id="3.60.15.10">
    <property type="entry name" value="Ribonuclease Z/Hydroxyacylglutathione hydrolase-like"/>
    <property type="match status" value="1"/>
</dbReference>